<protein>
    <recommendedName>
        <fullName evidence="2">Probable zinc-binding domain-containing protein</fullName>
    </recommendedName>
</protein>
<dbReference type="InterPro" id="IPR025306">
    <property type="entry name" value="Zn-bnd_dom_prob"/>
</dbReference>
<name>A0A1W6L624_9BURK</name>
<keyword evidence="4" id="KW-1185">Reference proteome</keyword>
<proteinExistence type="predicted"/>
<dbReference type="EMBL" id="CP015118">
    <property type="protein sequence ID" value="ARN19781.1"/>
    <property type="molecule type" value="Genomic_DNA"/>
</dbReference>
<evidence type="ECO:0000313" key="4">
    <source>
        <dbReference type="Proteomes" id="UP000193427"/>
    </source>
</evidence>
<dbReference type="KEGG" id="rgu:A4W93_07570"/>
<accession>A0A1W6L624</accession>
<gene>
    <name evidence="3" type="ORF">A4W93_07570</name>
</gene>
<feature type="region of interest" description="Disordered" evidence="1">
    <location>
        <begin position="80"/>
        <end position="101"/>
    </location>
</feature>
<sequence length="101" mass="11812">MPPGAIVADWSKHHPHNSYSPLFWYEDRPGVCKTCSAPFVFTKEAQRHCYEVLKFPIYAEAVRCAPCRAKVRETKRAQREHMAEMAARKPHPHEAFFRKRS</sequence>
<evidence type="ECO:0000259" key="2">
    <source>
        <dbReference type="Pfam" id="PF13451"/>
    </source>
</evidence>
<reference evidence="3 4" key="1">
    <citation type="submission" date="2016-04" db="EMBL/GenBank/DDBJ databases">
        <title>Complete genome sequence of natural rubber-degrading, novel Gram-negative bacterium, Rhizobacter gummiphilus strain NS21.</title>
        <authorList>
            <person name="Tabata M."/>
            <person name="Kasai D."/>
            <person name="Fukuda M."/>
        </authorList>
    </citation>
    <scope>NUCLEOTIDE SEQUENCE [LARGE SCALE GENOMIC DNA]</scope>
    <source>
        <strain evidence="3 4">NS21</strain>
    </source>
</reference>
<evidence type="ECO:0000313" key="3">
    <source>
        <dbReference type="EMBL" id="ARN19781.1"/>
    </source>
</evidence>
<dbReference type="Pfam" id="PF13451">
    <property type="entry name" value="zf_Tbcl"/>
    <property type="match status" value="1"/>
</dbReference>
<evidence type="ECO:0000256" key="1">
    <source>
        <dbReference type="SAM" id="MobiDB-lite"/>
    </source>
</evidence>
<dbReference type="AlphaFoldDB" id="A0A1W6L624"/>
<dbReference type="Proteomes" id="UP000193427">
    <property type="component" value="Chromosome"/>
</dbReference>
<organism evidence="3 4">
    <name type="scientific">Piscinibacter gummiphilus</name>
    <dbReference type="NCBI Taxonomy" id="946333"/>
    <lineage>
        <taxon>Bacteria</taxon>
        <taxon>Pseudomonadati</taxon>
        <taxon>Pseudomonadota</taxon>
        <taxon>Betaproteobacteria</taxon>
        <taxon>Burkholderiales</taxon>
        <taxon>Sphaerotilaceae</taxon>
        <taxon>Piscinibacter</taxon>
    </lineage>
</organism>
<dbReference type="STRING" id="946333.A4W93_07570"/>
<feature type="domain" description="Probable zinc-binding" evidence="2">
    <location>
        <begin position="26"/>
        <end position="75"/>
    </location>
</feature>